<evidence type="ECO:0000256" key="2">
    <source>
        <dbReference type="ARBA" id="ARBA00007069"/>
    </source>
</evidence>
<organism evidence="10 12">
    <name type="scientific">Thermus scotoductus</name>
    <dbReference type="NCBI Taxonomy" id="37636"/>
    <lineage>
        <taxon>Bacteria</taxon>
        <taxon>Thermotogati</taxon>
        <taxon>Deinococcota</taxon>
        <taxon>Deinococci</taxon>
        <taxon>Thermales</taxon>
        <taxon>Thermaceae</taxon>
        <taxon>Thermus</taxon>
    </lineage>
</organism>
<accession>A0A0N0ZNY7</accession>
<feature type="transmembrane region" description="Helical" evidence="8">
    <location>
        <begin position="235"/>
        <end position="256"/>
    </location>
</feature>
<evidence type="ECO:0000313" key="10">
    <source>
        <dbReference type="EMBL" id="KPD28921.1"/>
    </source>
</evidence>
<protein>
    <submittedName>
        <fullName evidence="10 11">ABC transporter permease</fullName>
    </submittedName>
</protein>
<name>A0A0N0ZNY7_THESC</name>
<comment type="similarity">
    <text evidence="2">Belongs to the binding-protein-dependent transport system permease family. CysTW subfamily.</text>
</comment>
<evidence type="ECO:0000256" key="5">
    <source>
        <dbReference type="ARBA" id="ARBA00022692"/>
    </source>
</evidence>
<keyword evidence="7 8" id="KW-0472">Membrane</keyword>
<evidence type="ECO:0000313" key="11">
    <source>
        <dbReference type="EMBL" id="RTI54306.1"/>
    </source>
</evidence>
<dbReference type="Gene3D" id="1.10.3720.10">
    <property type="entry name" value="MetI-like"/>
    <property type="match status" value="1"/>
</dbReference>
<evidence type="ECO:0000313" key="12">
    <source>
        <dbReference type="Proteomes" id="UP000053099"/>
    </source>
</evidence>
<dbReference type="InterPro" id="IPR000515">
    <property type="entry name" value="MetI-like"/>
</dbReference>
<keyword evidence="4" id="KW-1003">Cell membrane</keyword>
<dbReference type="SUPFAM" id="SSF161098">
    <property type="entry name" value="MetI-like"/>
    <property type="match status" value="1"/>
</dbReference>
<evidence type="ECO:0000256" key="3">
    <source>
        <dbReference type="ARBA" id="ARBA00022448"/>
    </source>
</evidence>
<feature type="transmembrane region" description="Helical" evidence="8">
    <location>
        <begin position="99"/>
        <end position="119"/>
    </location>
</feature>
<dbReference type="PROSITE" id="PS50928">
    <property type="entry name" value="ABC_TM1"/>
    <property type="match status" value="1"/>
</dbReference>
<dbReference type="Proteomes" id="UP000053099">
    <property type="component" value="Unassembled WGS sequence"/>
</dbReference>
<evidence type="ECO:0000256" key="4">
    <source>
        <dbReference type="ARBA" id="ARBA00022475"/>
    </source>
</evidence>
<feature type="transmembrane region" description="Helical" evidence="8">
    <location>
        <begin position="12"/>
        <end position="31"/>
    </location>
</feature>
<evidence type="ECO:0000256" key="1">
    <source>
        <dbReference type="ARBA" id="ARBA00004651"/>
    </source>
</evidence>
<dbReference type="Pfam" id="PF00528">
    <property type="entry name" value="BPD_transp_1"/>
    <property type="match status" value="1"/>
</dbReference>
<dbReference type="EMBL" id="PEMW01000222">
    <property type="protein sequence ID" value="RTI54306.1"/>
    <property type="molecule type" value="Genomic_DNA"/>
</dbReference>
<feature type="domain" description="ABC transmembrane type-1" evidence="9">
    <location>
        <begin position="63"/>
        <end position="251"/>
    </location>
</feature>
<evidence type="ECO:0000256" key="7">
    <source>
        <dbReference type="ARBA" id="ARBA00023136"/>
    </source>
</evidence>
<dbReference type="Proteomes" id="UP000287467">
    <property type="component" value="Unassembled WGS sequence"/>
</dbReference>
<dbReference type="PANTHER" id="PTHR43848:SF2">
    <property type="entry name" value="PUTRESCINE TRANSPORT SYSTEM PERMEASE PROTEIN POTI"/>
    <property type="match status" value="1"/>
</dbReference>
<dbReference type="PANTHER" id="PTHR43848">
    <property type="entry name" value="PUTRESCINE TRANSPORT SYSTEM PERMEASE PROTEIN POTI"/>
    <property type="match status" value="1"/>
</dbReference>
<evidence type="ECO:0000256" key="8">
    <source>
        <dbReference type="RuleBase" id="RU363032"/>
    </source>
</evidence>
<reference evidence="11 13" key="2">
    <citation type="journal article" date="2019" name="Extremophiles">
        <title>Biogeography of thermophiles and predominance of Thermus scotoductus in domestic water heaters.</title>
        <authorList>
            <person name="Wilpiszeski R.L."/>
            <person name="Zhang Z."/>
            <person name="House C.H."/>
        </authorList>
    </citation>
    <scope>NUCLEOTIDE SEQUENCE [LARGE SCALE GENOMIC DNA]</scope>
    <source>
        <strain evidence="11 13">1_S1</strain>
    </source>
</reference>
<gene>
    <name evidence="10" type="ORF">AN926_08570</name>
    <name evidence="11" type="ORF">CSW14_07500</name>
</gene>
<dbReference type="RefSeq" id="WP_015717179.1">
    <property type="nucleotide sequence ID" value="NZ_PEMW01000222.1"/>
</dbReference>
<dbReference type="CDD" id="cd06261">
    <property type="entry name" value="TM_PBP2"/>
    <property type="match status" value="1"/>
</dbReference>
<evidence type="ECO:0000256" key="6">
    <source>
        <dbReference type="ARBA" id="ARBA00022989"/>
    </source>
</evidence>
<reference evidence="10 12" key="1">
    <citation type="submission" date="2015-09" db="EMBL/GenBank/DDBJ databases">
        <title>Draft genome sequence of Thermus scotoductus strain K1 isolated from a geothermal spring in Nagorno-Karabakh, Armenia.</title>
        <authorList>
            <person name="Saghatelyan A."/>
            <person name="Poghosyan L."/>
            <person name="Panosyan H."/>
            <person name="Birkeland N.-K."/>
        </authorList>
    </citation>
    <scope>NUCLEOTIDE SEQUENCE [LARGE SCALE GENOMIC DNA]</scope>
    <source>
        <strain evidence="10 12">K1</strain>
    </source>
</reference>
<dbReference type="GO" id="GO:0055085">
    <property type="term" value="P:transmembrane transport"/>
    <property type="evidence" value="ECO:0007669"/>
    <property type="project" value="InterPro"/>
</dbReference>
<keyword evidence="5 8" id="KW-0812">Transmembrane</keyword>
<evidence type="ECO:0000259" key="9">
    <source>
        <dbReference type="PROSITE" id="PS50928"/>
    </source>
</evidence>
<sequence>MERPGWLLRMMAYGALLFLHFPVLVVILYAFTTEDRTYHFPPPGLTLKWFGVAFAREDMWAALGLSFRVALVSTVVALGLGLFLALGMRFFRFALQDSLSLLVTLPIALPGIVTGIALLTTFRRLGVELGFWTIVAGHVTFTVVVVYNAAVARLRRLPDSWIEASLDLGANLLQTFRHVLLPPLVPALLSGAMLAFALSLDEVIVTTFTAGQEKTLPIWLFSELFRPRERPLTNVVAVLVMGITLVPLVVSQWLAYRDEGRA</sequence>
<dbReference type="AlphaFoldDB" id="A0A0N0ZNY7"/>
<keyword evidence="3 8" id="KW-0813">Transport</keyword>
<feature type="transmembrane region" description="Helical" evidence="8">
    <location>
        <begin position="131"/>
        <end position="150"/>
    </location>
</feature>
<comment type="caution">
    <text evidence="10">The sequence shown here is derived from an EMBL/GenBank/DDBJ whole genome shotgun (WGS) entry which is preliminary data.</text>
</comment>
<keyword evidence="6 8" id="KW-1133">Transmembrane helix</keyword>
<dbReference type="PATRIC" id="fig|37636.3.peg.901"/>
<dbReference type="EMBL" id="LJJR01000025">
    <property type="protein sequence ID" value="KPD28921.1"/>
    <property type="molecule type" value="Genomic_DNA"/>
</dbReference>
<evidence type="ECO:0000313" key="13">
    <source>
        <dbReference type="Proteomes" id="UP000287467"/>
    </source>
</evidence>
<dbReference type="GO" id="GO:0005886">
    <property type="term" value="C:plasma membrane"/>
    <property type="evidence" value="ECO:0007669"/>
    <property type="project" value="UniProtKB-SubCell"/>
</dbReference>
<proteinExistence type="inferred from homology"/>
<dbReference type="InterPro" id="IPR035906">
    <property type="entry name" value="MetI-like_sf"/>
</dbReference>
<feature type="transmembrane region" description="Helical" evidence="8">
    <location>
        <begin position="65"/>
        <end position="87"/>
    </location>
</feature>
<dbReference type="InterPro" id="IPR051789">
    <property type="entry name" value="Bact_Polyamine_Transport"/>
</dbReference>
<comment type="subcellular location">
    <subcellularLocation>
        <location evidence="1 8">Cell membrane</location>
        <topology evidence="1 8">Multi-pass membrane protein</topology>
    </subcellularLocation>
</comment>